<evidence type="ECO:0000259" key="10">
    <source>
        <dbReference type="PROSITE" id="PS50865"/>
    </source>
</evidence>
<dbReference type="Gene3D" id="2.60.120.620">
    <property type="entry name" value="q2cbj1_9rhob like domain"/>
    <property type="match status" value="1"/>
</dbReference>
<evidence type="ECO:0000256" key="7">
    <source>
        <dbReference type="ARBA" id="ARBA00023002"/>
    </source>
</evidence>
<dbReference type="SMART" id="SM00702">
    <property type="entry name" value="P4Hc"/>
    <property type="match status" value="1"/>
</dbReference>
<feature type="region of interest" description="Disordered" evidence="9">
    <location>
        <begin position="422"/>
        <end position="445"/>
    </location>
</feature>
<evidence type="ECO:0000256" key="6">
    <source>
        <dbReference type="ARBA" id="ARBA00022964"/>
    </source>
</evidence>
<name>A0ABD0L244_9CAEN</name>
<organism evidence="11 12">
    <name type="scientific">Batillaria attramentaria</name>
    <dbReference type="NCBI Taxonomy" id="370345"/>
    <lineage>
        <taxon>Eukaryota</taxon>
        <taxon>Metazoa</taxon>
        <taxon>Spiralia</taxon>
        <taxon>Lophotrochozoa</taxon>
        <taxon>Mollusca</taxon>
        <taxon>Gastropoda</taxon>
        <taxon>Caenogastropoda</taxon>
        <taxon>Sorbeoconcha</taxon>
        <taxon>Cerithioidea</taxon>
        <taxon>Batillariidae</taxon>
        <taxon>Batillaria</taxon>
    </lineage>
</organism>
<dbReference type="SUPFAM" id="SSF144232">
    <property type="entry name" value="HIT/MYND zinc finger-like"/>
    <property type="match status" value="1"/>
</dbReference>
<evidence type="ECO:0000313" key="12">
    <source>
        <dbReference type="Proteomes" id="UP001519460"/>
    </source>
</evidence>
<feature type="domain" description="MYND-type" evidence="10">
    <location>
        <begin position="17"/>
        <end position="54"/>
    </location>
</feature>
<feature type="region of interest" description="Disordered" evidence="9">
    <location>
        <begin position="128"/>
        <end position="178"/>
    </location>
</feature>
<feature type="compositionally biased region" description="Polar residues" evidence="9">
    <location>
        <begin position="141"/>
        <end position="152"/>
    </location>
</feature>
<sequence length="445" mass="48440">MADGAAACGLRDDRNVCQLCGALENLSLCGGCRDTWYCCKDHQRAHWKQHKRKCKGKQQPKKAQPPSSACEAAEDNASAKVTSEQTTATADVSPEPKDSTHSDCVCEDQNAAASEADGVAAVVKSATASDVNGDGGDCPQDQGTESGASLTFKTPHPPASSSPRKHTNTVKKQTQLPAIAEEGNGERYFLNASQTLQSSKHTARARRSASAMSPKGSTVDTKDAYLDVLRSRFAVYAEYVVKCLQTYGLCVIDGFLGEITGQEILAEVKQLQELGVFHKGQLVHSASTSTDNIRGDIITWVDGRGQLCENIQFLVSCMDAVVQNCSSLMDGYSINERTKAMVACYPGNSTGYVRHVDNPNGDGRCITCIYYLNQNWNIHTDGGMLRIYPEGKDTVANIEPIYAITVWYYEAEERARALKRFKGERSDHPKKQAVPLFNGSQTRNS</sequence>
<feature type="compositionally biased region" description="Basic residues" evidence="9">
    <location>
        <begin position="50"/>
        <end position="60"/>
    </location>
</feature>
<keyword evidence="6" id="KW-0223">Dioxygenase</keyword>
<dbReference type="Pfam" id="PF01753">
    <property type="entry name" value="zf-MYND"/>
    <property type="match status" value="1"/>
</dbReference>
<comment type="cofactor">
    <cofactor evidence="1">
        <name>L-ascorbate</name>
        <dbReference type="ChEBI" id="CHEBI:38290"/>
    </cofactor>
</comment>
<evidence type="ECO:0000256" key="5">
    <source>
        <dbReference type="ARBA" id="ARBA00022896"/>
    </source>
</evidence>
<proteinExistence type="predicted"/>
<keyword evidence="7" id="KW-0560">Oxidoreductase</keyword>
<comment type="caution">
    <text evidence="11">The sequence shown here is derived from an EMBL/GenBank/DDBJ whole genome shotgun (WGS) entry which is preliminary data.</text>
</comment>
<gene>
    <name evidence="11" type="ORF">BaRGS_00015362</name>
</gene>
<evidence type="ECO:0000313" key="11">
    <source>
        <dbReference type="EMBL" id="KAK7493462.1"/>
    </source>
</evidence>
<dbReference type="GO" id="GO:0031418">
    <property type="term" value="F:L-ascorbic acid binding"/>
    <property type="evidence" value="ECO:0007669"/>
    <property type="project" value="UniProtKB-KW"/>
</dbReference>
<evidence type="ECO:0000256" key="4">
    <source>
        <dbReference type="ARBA" id="ARBA00022833"/>
    </source>
</evidence>
<reference evidence="11 12" key="1">
    <citation type="journal article" date="2023" name="Sci. Data">
        <title>Genome assembly of the Korean intertidal mud-creeper Batillaria attramentaria.</title>
        <authorList>
            <person name="Patra A.K."/>
            <person name="Ho P.T."/>
            <person name="Jun S."/>
            <person name="Lee S.J."/>
            <person name="Kim Y."/>
            <person name="Won Y.J."/>
        </authorList>
    </citation>
    <scope>NUCLEOTIDE SEQUENCE [LARGE SCALE GENOMIC DNA]</scope>
    <source>
        <strain evidence="11">Wonlab-2016</strain>
    </source>
</reference>
<protein>
    <recommendedName>
        <fullName evidence="10">MYND-type domain-containing protein</fullName>
    </recommendedName>
</protein>
<keyword evidence="2" id="KW-0479">Metal-binding</keyword>
<dbReference type="Pfam" id="PF13640">
    <property type="entry name" value="2OG-FeII_Oxy_3"/>
    <property type="match status" value="1"/>
</dbReference>
<feature type="compositionally biased region" description="Polar residues" evidence="9">
    <location>
        <begin position="79"/>
        <end position="90"/>
    </location>
</feature>
<dbReference type="PANTHER" id="PTHR12907:SF26">
    <property type="entry name" value="HIF PROLYL HYDROXYLASE, ISOFORM C"/>
    <property type="match status" value="1"/>
</dbReference>
<accession>A0ABD0L244</accession>
<dbReference type="InterPro" id="IPR044862">
    <property type="entry name" value="Pro_4_hyd_alph_FE2OG_OXY"/>
</dbReference>
<dbReference type="Proteomes" id="UP001519460">
    <property type="component" value="Unassembled WGS sequence"/>
</dbReference>
<feature type="region of interest" description="Disordered" evidence="9">
    <location>
        <begin position="50"/>
        <end position="103"/>
    </location>
</feature>
<evidence type="ECO:0000256" key="8">
    <source>
        <dbReference type="PROSITE-ProRule" id="PRU00134"/>
    </source>
</evidence>
<keyword evidence="4" id="KW-0862">Zinc</keyword>
<evidence type="ECO:0000256" key="2">
    <source>
        <dbReference type="ARBA" id="ARBA00022723"/>
    </source>
</evidence>
<dbReference type="InterPro" id="IPR051559">
    <property type="entry name" value="HIF_prolyl_hydroxylases"/>
</dbReference>
<dbReference type="GO" id="GO:0051213">
    <property type="term" value="F:dioxygenase activity"/>
    <property type="evidence" value="ECO:0007669"/>
    <property type="project" value="UniProtKB-KW"/>
</dbReference>
<dbReference type="PROSITE" id="PS50865">
    <property type="entry name" value="ZF_MYND_2"/>
    <property type="match status" value="1"/>
</dbReference>
<evidence type="ECO:0000256" key="9">
    <source>
        <dbReference type="SAM" id="MobiDB-lite"/>
    </source>
</evidence>
<dbReference type="EMBL" id="JACVVK020000093">
    <property type="protein sequence ID" value="KAK7493462.1"/>
    <property type="molecule type" value="Genomic_DNA"/>
</dbReference>
<dbReference type="InterPro" id="IPR006620">
    <property type="entry name" value="Pro_4_hyd_alph"/>
</dbReference>
<dbReference type="Gene3D" id="6.10.140.2220">
    <property type="match status" value="1"/>
</dbReference>
<dbReference type="PROSITE" id="PS01360">
    <property type="entry name" value="ZF_MYND_1"/>
    <property type="match status" value="1"/>
</dbReference>
<evidence type="ECO:0000256" key="1">
    <source>
        <dbReference type="ARBA" id="ARBA00001961"/>
    </source>
</evidence>
<dbReference type="InterPro" id="IPR002893">
    <property type="entry name" value="Znf_MYND"/>
</dbReference>
<evidence type="ECO:0000256" key="3">
    <source>
        <dbReference type="ARBA" id="ARBA00022771"/>
    </source>
</evidence>
<dbReference type="AlphaFoldDB" id="A0ABD0L244"/>
<dbReference type="PANTHER" id="PTHR12907">
    <property type="entry name" value="EGL NINE HOMOLOG-RELATED"/>
    <property type="match status" value="1"/>
</dbReference>
<dbReference type="GO" id="GO:0008270">
    <property type="term" value="F:zinc ion binding"/>
    <property type="evidence" value="ECO:0007669"/>
    <property type="project" value="UniProtKB-KW"/>
</dbReference>
<keyword evidence="3 8" id="KW-0863">Zinc-finger</keyword>
<feature type="region of interest" description="Disordered" evidence="9">
    <location>
        <begin position="199"/>
        <end position="219"/>
    </location>
</feature>
<keyword evidence="5" id="KW-0847">Vitamin C</keyword>
<keyword evidence="12" id="KW-1185">Reference proteome</keyword>